<gene>
    <name evidence="1" type="ORF">FIBRA_03720</name>
</gene>
<evidence type="ECO:0000313" key="2">
    <source>
        <dbReference type="Proteomes" id="UP000006352"/>
    </source>
</evidence>
<dbReference type="EMBL" id="HE797043">
    <property type="protein sequence ID" value="CCM01658.1"/>
    <property type="molecule type" value="Genomic_DNA"/>
</dbReference>
<dbReference type="GeneID" id="24096569"/>
<evidence type="ECO:0000313" key="1">
    <source>
        <dbReference type="EMBL" id="CCM01658.1"/>
    </source>
</evidence>
<dbReference type="AlphaFoldDB" id="J4G681"/>
<dbReference type="RefSeq" id="XP_012180941.1">
    <property type="nucleotide sequence ID" value="XM_012325551.1"/>
</dbReference>
<dbReference type="InParanoid" id="J4G681"/>
<organism evidence="1 2">
    <name type="scientific">Fibroporia radiculosa</name>
    <dbReference type="NCBI Taxonomy" id="599839"/>
    <lineage>
        <taxon>Eukaryota</taxon>
        <taxon>Fungi</taxon>
        <taxon>Dikarya</taxon>
        <taxon>Basidiomycota</taxon>
        <taxon>Agaricomycotina</taxon>
        <taxon>Agaricomycetes</taxon>
        <taxon>Polyporales</taxon>
        <taxon>Fibroporiaceae</taxon>
        <taxon>Fibroporia</taxon>
    </lineage>
</organism>
<evidence type="ECO:0008006" key="3">
    <source>
        <dbReference type="Google" id="ProtNLM"/>
    </source>
</evidence>
<reference evidence="1 2" key="1">
    <citation type="journal article" date="2012" name="Appl. Environ. Microbiol.">
        <title>Short-read sequencing for genomic analysis of the brown rot fungus Fibroporia radiculosa.</title>
        <authorList>
            <person name="Tang J.D."/>
            <person name="Perkins A.D."/>
            <person name="Sonstegard T.S."/>
            <person name="Schroeder S.G."/>
            <person name="Burgess S.C."/>
            <person name="Diehl S.V."/>
        </authorList>
    </citation>
    <scope>NUCLEOTIDE SEQUENCE [LARGE SCALE GENOMIC DNA]</scope>
    <source>
        <strain evidence="1 2">TFFH 294</strain>
    </source>
</reference>
<sequence length="270" mass="30641">MYGLSWKWAIAQFQRAQGHVLRWITGCFKSAPIGAMETLAGLFPIRVNIDRYMEKSSLRVRTLHESHANRRKSKFSRPTPATYIDRIGRLSSEEFPPLHPMAEPGKRLVDRFADRLAEHFLTPNSHPPKASTEFKRWSQETWSPLFHKGRPRGMHAALECIPDDCTHLVLCADNAGALSKIPNCEMGPNQLVSILAAASVIRFLEKSDRRHVILLWALSHKDVAPNEFVDDLAKAALEEEQPDFVSQARGVVDTLVRAKRKWAKLYSEVP</sequence>
<dbReference type="HOGENOM" id="CLU_1030720_0_0_1"/>
<dbReference type="OrthoDB" id="2740572at2759"/>
<name>J4G681_9APHY</name>
<dbReference type="Proteomes" id="UP000006352">
    <property type="component" value="Unassembled WGS sequence"/>
</dbReference>
<keyword evidence="2" id="KW-1185">Reference proteome</keyword>
<accession>J4G681</accession>
<protein>
    <recommendedName>
        <fullName evidence="3">RNase H type-1 domain-containing protein</fullName>
    </recommendedName>
</protein>
<proteinExistence type="predicted"/>